<feature type="region of interest" description="Disordered" evidence="2">
    <location>
        <begin position="124"/>
        <end position="145"/>
    </location>
</feature>
<dbReference type="GO" id="GO:0031209">
    <property type="term" value="C:SCAR complex"/>
    <property type="evidence" value="ECO:0007669"/>
    <property type="project" value="TreeGrafter"/>
</dbReference>
<dbReference type="OrthoDB" id="548214at2759"/>
<reference evidence="3" key="1">
    <citation type="submission" date="2020-11" db="EMBL/GenBank/DDBJ databases">
        <authorList>
            <person name="Tran Van P."/>
        </authorList>
    </citation>
    <scope>NUCLEOTIDE SEQUENCE</scope>
</reference>
<dbReference type="Proteomes" id="UP000759131">
    <property type="component" value="Unassembled WGS sequence"/>
</dbReference>
<dbReference type="AlphaFoldDB" id="A0A7R9QJ60"/>
<dbReference type="Pfam" id="PF09735">
    <property type="entry name" value="Nckap1"/>
    <property type="match status" value="1"/>
</dbReference>
<dbReference type="EMBL" id="CAJPIZ010040978">
    <property type="protein sequence ID" value="CAG2121653.1"/>
    <property type="molecule type" value="Genomic_DNA"/>
</dbReference>
<evidence type="ECO:0000313" key="3">
    <source>
        <dbReference type="EMBL" id="CAD7647748.1"/>
    </source>
</evidence>
<dbReference type="EMBL" id="OC895553">
    <property type="protein sequence ID" value="CAD7647748.1"/>
    <property type="molecule type" value="Genomic_DNA"/>
</dbReference>
<dbReference type="GO" id="GO:0030031">
    <property type="term" value="P:cell projection assembly"/>
    <property type="evidence" value="ECO:0007669"/>
    <property type="project" value="TreeGrafter"/>
</dbReference>
<proteinExistence type="inferred from homology"/>
<name>A0A7R9QJ60_9ACAR</name>
<dbReference type="PANTHER" id="PTHR12093">
    <property type="entry name" value="NCK-ASSOCIATED PROTEIN 1"/>
    <property type="match status" value="1"/>
</dbReference>
<feature type="non-terminal residue" evidence="3">
    <location>
        <position position="248"/>
    </location>
</feature>
<accession>A0A7R9QJ60</accession>
<gene>
    <name evidence="3" type="ORF">OSB1V03_LOCUS21599</name>
</gene>
<dbReference type="GO" id="GO:0030866">
    <property type="term" value="P:cortical actin cytoskeleton organization"/>
    <property type="evidence" value="ECO:0007669"/>
    <property type="project" value="TreeGrafter"/>
</dbReference>
<keyword evidence="4" id="KW-1185">Reference proteome</keyword>
<protein>
    <submittedName>
        <fullName evidence="3">Uncharacterized protein</fullName>
    </submittedName>
</protein>
<sequence length="248" mass="28564">MVDDLDQLITETSDVSLFCFFSKLFDDQFHMCLEFPAQTRYIVAFPLICSHFMNCTHELCPEERHHIGDRSLTMVNGFLDEMSKEAKNIITTICDEQCLLSDKLLPKHVVPYLAQILSKKKSNKKSNKGFQEEDKPGSESYRRSREELTTMDKLHMALTELCFAINYCGTILVWDHTFAPREYLTQHLETRFNKALVGMVMYNPETNEIAKPSELLVSVRSYMNVLQSIENYGNISVTKCANIVCYGL</sequence>
<dbReference type="InterPro" id="IPR019137">
    <property type="entry name" value="Nck-associated_protein-1"/>
</dbReference>
<evidence type="ECO:0000313" key="4">
    <source>
        <dbReference type="Proteomes" id="UP000759131"/>
    </source>
</evidence>
<dbReference type="PANTHER" id="PTHR12093:SF10">
    <property type="entry name" value="MEMBRANE-ASSOCIATED PROTEIN HEM"/>
    <property type="match status" value="1"/>
</dbReference>
<feature type="compositionally biased region" description="Basic and acidic residues" evidence="2">
    <location>
        <begin position="130"/>
        <end position="145"/>
    </location>
</feature>
<comment type="similarity">
    <text evidence="1">Belongs to the HEM-1/HEM-2 family.</text>
</comment>
<organism evidence="3">
    <name type="scientific">Medioppia subpectinata</name>
    <dbReference type="NCBI Taxonomy" id="1979941"/>
    <lineage>
        <taxon>Eukaryota</taxon>
        <taxon>Metazoa</taxon>
        <taxon>Ecdysozoa</taxon>
        <taxon>Arthropoda</taxon>
        <taxon>Chelicerata</taxon>
        <taxon>Arachnida</taxon>
        <taxon>Acari</taxon>
        <taxon>Acariformes</taxon>
        <taxon>Sarcoptiformes</taxon>
        <taxon>Oribatida</taxon>
        <taxon>Brachypylina</taxon>
        <taxon>Oppioidea</taxon>
        <taxon>Oppiidae</taxon>
        <taxon>Medioppia</taxon>
    </lineage>
</organism>
<evidence type="ECO:0000256" key="1">
    <source>
        <dbReference type="ARBA" id="ARBA00037947"/>
    </source>
</evidence>
<dbReference type="GO" id="GO:0016477">
    <property type="term" value="P:cell migration"/>
    <property type="evidence" value="ECO:0007669"/>
    <property type="project" value="TreeGrafter"/>
</dbReference>
<dbReference type="GO" id="GO:0048812">
    <property type="term" value="P:neuron projection morphogenesis"/>
    <property type="evidence" value="ECO:0007669"/>
    <property type="project" value="TreeGrafter"/>
</dbReference>
<evidence type="ECO:0000256" key="2">
    <source>
        <dbReference type="SAM" id="MobiDB-lite"/>
    </source>
</evidence>